<feature type="signal peptide" evidence="1">
    <location>
        <begin position="1"/>
        <end position="18"/>
    </location>
</feature>
<comment type="caution">
    <text evidence="3">The sequence shown here is derived from an EMBL/GenBank/DDBJ whole genome shotgun (WGS) entry which is preliminary data.</text>
</comment>
<feature type="domain" description="DUF4124" evidence="2">
    <location>
        <begin position="11"/>
        <end position="54"/>
    </location>
</feature>
<feature type="chain" id="PRO_5046926964" description="DUF4124 domain-containing protein" evidence="1">
    <location>
        <begin position="19"/>
        <end position="186"/>
    </location>
</feature>
<evidence type="ECO:0000256" key="1">
    <source>
        <dbReference type="SAM" id="SignalP"/>
    </source>
</evidence>
<keyword evidence="1" id="KW-0732">Signal</keyword>
<evidence type="ECO:0000313" key="4">
    <source>
        <dbReference type="Proteomes" id="UP001500547"/>
    </source>
</evidence>
<name>A0ABP9QJK2_9RHOO</name>
<gene>
    <name evidence="3" type="ORF">GCM10025770_14180</name>
</gene>
<evidence type="ECO:0000259" key="2">
    <source>
        <dbReference type="Pfam" id="PF13511"/>
    </source>
</evidence>
<dbReference type="EMBL" id="BAABLD010000007">
    <property type="protein sequence ID" value="GAA5162873.1"/>
    <property type="molecule type" value="Genomic_DNA"/>
</dbReference>
<dbReference type="RefSeq" id="WP_345532183.1">
    <property type="nucleotide sequence ID" value="NZ_BAABLD010000007.1"/>
</dbReference>
<sequence length="186" mass="20610">MSKWFVVVAMLWASAVSAQVYKSIGPDGKVIYSDKPPEAAKEVTPMNIKGAPLTDESDPLKAAVMVHAIDQTVESFHQFCLREEPDVAQAVSQAREKWGAQHSALIGKARSILQTELSEEQRYNLTATLRLAETDVLQQLKRATKAQRTEMCKAWPARSMSPELNLMGKLKLVAAVMDFKPGAKKR</sequence>
<organism evidence="3 4">
    <name type="scientific">Viridibacterium curvum</name>
    <dbReference type="NCBI Taxonomy" id="1101404"/>
    <lineage>
        <taxon>Bacteria</taxon>
        <taxon>Pseudomonadati</taxon>
        <taxon>Pseudomonadota</taxon>
        <taxon>Betaproteobacteria</taxon>
        <taxon>Rhodocyclales</taxon>
        <taxon>Rhodocyclaceae</taxon>
        <taxon>Viridibacterium</taxon>
    </lineage>
</organism>
<dbReference type="Pfam" id="PF13511">
    <property type="entry name" value="DUF4124"/>
    <property type="match status" value="1"/>
</dbReference>
<proteinExistence type="predicted"/>
<protein>
    <recommendedName>
        <fullName evidence="2">DUF4124 domain-containing protein</fullName>
    </recommendedName>
</protein>
<keyword evidence="4" id="KW-1185">Reference proteome</keyword>
<dbReference type="InterPro" id="IPR025392">
    <property type="entry name" value="DUF4124"/>
</dbReference>
<reference evidence="4" key="1">
    <citation type="journal article" date="2019" name="Int. J. Syst. Evol. Microbiol.">
        <title>The Global Catalogue of Microorganisms (GCM) 10K type strain sequencing project: providing services to taxonomists for standard genome sequencing and annotation.</title>
        <authorList>
            <consortium name="The Broad Institute Genomics Platform"/>
            <consortium name="The Broad Institute Genome Sequencing Center for Infectious Disease"/>
            <person name="Wu L."/>
            <person name="Ma J."/>
        </authorList>
    </citation>
    <scope>NUCLEOTIDE SEQUENCE [LARGE SCALE GENOMIC DNA]</scope>
    <source>
        <strain evidence="4">JCM 18715</strain>
    </source>
</reference>
<evidence type="ECO:0000313" key="3">
    <source>
        <dbReference type="EMBL" id="GAA5162873.1"/>
    </source>
</evidence>
<accession>A0ABP9QJK2</accession>
<dbReference type="Proteomes" id="UP001500547">
    <property type="component" value="Unassembled WGS sequence"/>
</dbReference>